<gene>
    <name evidence="2" type="ORF">L0M14_11990</name>
</gene>
<evidence type="ECO:0000313" key="2">
    <source>
        <dbReference type="EMBL" id="UJF35741.1"/>
    </source>
</evidence>
<reference evidence="2 3" key="1">
    <citation type="journal article" date="2024" name="Int. J. Syst. Evol. Microbiol.">
        <title>Paenibacillus hexagrammi sp. nov., a novel bacterium isolated from the gut content of Hexagrammos agrammus.</title>
        <authorList>
            <person name="Jung H.K."/>
            <person name="Kim D.G."/>
            <person name="Zin H."/>
            <person name="Park J."/>
            <person name="Jung H."/>
            <person name="Kim Y.O."/>
            <person name="Kong H.J."/>
            <person name="Kim J.W."/>
            <person name="Kim Y.S."/>
        </authorList>
    </citation>
    <scope>NUCLEOTIDE SEQUENCE [LARGE SCALE GENOMIC DNA]</scope>
    <source>
        <strain evidence="2 3">YPD9-1</strain>
    </source>
</reference>
<proteinExistence type="predicted"/>
<keyword evidence="3" id="KW-1185">Reference proteome</keyword>
<feature type="transmembrane region" description="Helical" evidence="1">
    <location>
        <begin position="65"/>
        <end position="81"/>
    </location>
</feature>
<keyword evidence="1" id="KW-0812">Transmembrane</keyword>
<dbReference type="Proteomes" id="UP001649230">
    <property type="component" value="Chromosome"/>
</dbReference>
<sequence>MDKVKYWGYFSIFSSLGTIVLWLILNFNNPYNSESLSNDVLLRTGAFLLVPAFVVVIGTIIKKRFILFIAFFWSLPLSLYLAMTPSIFKLFLATSFCYLLAGILMGKSNATLTKSGNSRLR</sequence>
<keyword evidence="1" id="KW-1133">Transmembrane helix</keyword>
<feature type="transmembrane region" description="Helical" evidence="1">
    <location>
        <begin position="7"/>
        <end position="25"/>
    </location>
</feature>
<evidence type="ECO:0000313" key="3">
    <source>
        <dbReference type="Proteomes" id="UP001649230"/>
    </source>
</evidence>
<evidence type="ECO:0000256" key="1">
    <source>
        <dbReference type="SAM" id="Phobius"/>
    </source>
</evidence>
<dbReference type="EMBL" id="CP090978">
    <property type="protein sequence ID" value="UJF35741.1"/>
    <property type="molecule type" value="Genomic_DNA"/>
</dbReference>
<feature type="transmembrane region" description="Helical" evidence="1">
    <location>
        <begin position="40"/>
        <end position="58"/>
    </location>
</feature>
<feature type="transmembrane region" description="Helical" evidence="1">
    <location>
        <begin position="87"/>
        <end position="105"/>
    </location>
</feature>
<dbReference type="RefSeq" id="WP_235122301.1">
    <property type="nucleotide sequence ID" value="NZ_CP090978.1"/>
</dbReference>
<protein>
    <submittedName>
        <fullName evidence="2">Uncharacterized protein</fullName>
    </submittedName>
</protein>
<name>A0ABY3SP65_9BACL</name>
<keyword evidence="1" id="KW-0472">Membrane</keyword>
<accession>A0ABY3SP65</accession>
<organism evidence="2 3">
    <name type="scientific">Paenibacillus hexagrammi</name>
    <dbReference type="NCBI Taxonomy" id="2908839"/>
    <lineage>
        <taxon>Bacteria</taxon>
        <taxon>Bacillati</taxon>
        <taxon>Bacillota</taxon>
        <taxon>Bacilli</taxon>
        <taxon>Bacillales</taxon>
        <taxon>Paenibacillaceae</taxon>
        <taxon>Paenibacillus</taxon>
    </lineage>
</organism>